<keyword evidence="2" id="KW-0732">Signal</keyword>
<sequence>MASLVFCFLLFQFVTGNEIYRNDGILHHINSGMKIAQEFLGSESIALKVADFVVRAFQPLPVKRQPSDSYLDKSNEYVDESEENRPNLNMNEVPSSMSPLRHLVRLLGLQPRQISAVAVNALIFVAQMITSFLVGPGTPNRPQRSEDLTTWILNKNSRRLQDLIATAKNESLPEHIEELIREKESDEETSCIRLLICKITPFVNKMQKAVFNEENEGIHEKRSGGSIMYRHLPTSDEVNARSKVCERKYTECKLYE</sequence>
<name>A0A6J1N8C9_BICAN</name>
<dbReference type="Proteomes" id="UP001652582">
    <property type="component" value="Chromosome 16"/>
</dbReference>
<accession>A0A6J1N8C9</accession>
<evidence type="ECO:0000313" key="3">
    <source>
        <dbReference type="Proteomes" id="UP001652582"/>
    </source>
</evidence>
<keyword evidence="3" id="KW-1185">Reference proteome</keyword>
<evidence type="ECO:0000256" key="2">
    <source>
        <dbReference type="SAM" id="SignalP"/>
    </source>
</evidence>
<gene>
    <name evidence="4" type="primary">LOC112048170</name>
</gene>
<protein>
    <submittedName>
        <fullName evidence="4">Uncharacterized protein LOC112048170</fullName>
    </submittedName>
</protein>
<organism evidence="3 4">
    <name type="scientific">Bicyclus anynana</name>
    <name type="common">Squinting bush brown butterfly</name>
    <dbReference type="NCBI Taxonomy" id="110368"/>
    <lineage>
        <taxon>Eukaryota</taxon>
        <taxon>Metazoa</taxon>
        <taxon>Ecdysozoa</taxon>
        <taxon>Arthropoda</taxon>
        <taxon>Hexapoda</taxon>
        <taxon>Insecta</taxon>
        <taxon>Pterygota</taxon>
        <taxon>Neoptera</taxon>
        <taxon>Endopterygota</taxon>
        <taxon>Lepidoptera</taxon>
        <taxon>Glossata</taxon>
        <taxon>Ditrysia</taxon>
        <taxon>Papilionoidea</taxon>
        <taxon>Nymphalidae</taxon>
        <taxon>Satyrinae</taxon>
        <taxon>Satyrini</taxon>
        <taxon>Mycalesina</taxon>
        <taxon>Bicyclus</taxon>
    </lineage>
</organism>
<dbReference type="KEGG" id="bany:112048170"/>
<dbReference type="OrthoDB" id="6575720at2759"/>
<feature type="region of interest" description="Disordered" evidence="1">
    <location>
        <begin position="67"/>
        <end position="93"/>
    </location>
</feature>
<evidence type="ECO:0000256" key="1">
    <source>
        <dbReference type="SAM" id="MobiDB-lite"/>
    </source>
</evidence>
<dbReference type="RefSeq" id="XP_023941352.1">
    <property type="nucleotide sequence ID" value="XM_024085584.2"/>
</dbReference>
<feature type="chain" id="PRO_5026932459" evidence="2">
    <location>
        <begin position="17"/>
        <end position="256"/>
    </location>
</feature>
<dbReference type="AlphaFoldDB" id="A0A6J1N8C9"/>
<proteinExistence type="predicted"/>
<dbReference type="GeneID" id="112048170"/>
<feature type="signal peptide" evidence="2">
    <location>
        <begin position="1"/>
        <end position="16"/>
    </location>
</feature>
<reference evidence="4" key="1">
    <citation type="submission" date="2025-08" db="UniProtKB">
        <authorList>
            <consortium name="RefSeq"/>
        </authorList>
    </citation>
    <scope>IDENTIFICATION</scope>
</reference>
<evidence type="ECO:0000313" key="4">
    <source>
        <dbReference type="RefSeq" id="XP_023941352.1"/>
    </source>
</evidence>